<reference evidence="6 7" key="1">
    <citation type="submission" date="2017-04" db="EMBL/GenBank/DDBJ databases">
        <authorList>
            <person name="Afonso C.L."/>
            <person name="Miller P.J."/>
            <person name="Scott M.A."/>
            <person name="Spackman E."/>
            <person name="Goraichik I."/>
            <person name="Dimitrov K.M."/>
            <person name="Suarez D.L."/>
            <person name="Swayne D.E."/>
        </authorList>
    </citation>
    <scope>NUCLEOTIDE SEQUENCE [LARGE SCALE GENOMIC DNA]</scope>
    <source>
        <strain evidence="6 7">11</strain>
    </source>
</reference>
<dbReference type="RefSeq" id="WP_085493860.1">
    <property type="nucleotide sequence ID" value="NZ_FXAZ01000001.1"/>
</dbReference>
<feature type="domain" description="Succinylglutamate desuccinylase/Aspartoacylase catalytic" evidence="5">
    <location>
        <begin position="26"/>
        <end position="155"/>
    </location>
</feature>
<evidence type="ECO:0000259" key="5">
    <source>
        <dbReference type="Pfam" id="PF24827"/>
    </source>
</evidence>
<proteinExistence type="predicted"/>
<gene>
    <name evidence="6" type="ORF">SAMN06295960_1755</name>
</gene>
<dbReference type="SUPFAM" id="SSF53187">
    <property type="entry name" value="Zn-dependent exopeptidases"/>
    <property type="match status" value="1"/>
</dbReference>
<dbReference type="InterPro" id="IPR055438">
    <property type="entry name" value="AstE_AspA_cat"/>
</dbReference>
<evidence type="ECO:0000313" key="6">
    <source>
        <dbReference type="EMBL" id="SMG29292.1"/>
    </source>
</evidence>
<dbReference type="PANTHER" id="PTHR37326:SF1">
    <property type="entry name" value="BLL3975 PROTEIN"/>
    <property type="match status" value="1"/>
</dbReference>
<dbReference type="InterPro" id="IPR053138">
    <property type="entry name" value="N-alpha-Ac-DABA_deacetylase"/>
</dbReference>
<keyword evidence="2" id="KW-0479">Metal-binding</keyword>
<evidence type="ECO:0000256" key="4">
    <source>
        <dbReference type="ARBA" id="ARBA00022833"/>
    </source>
</evidence>
<accession>A0A1X7JM68</accession>
<dbReference type="OrthoDB" id="2647974at2"/>
<dbReference type="AlphaFoldDB" id="A0A1X7JM68"/>
<dbReference type="Pfam" id="PF24827">
    <property type="entry name" value="AstE_AspA_cat"/>
    <property type="match status" value="1"/>
</dbReference>
<dbReference type="STRING" id="1852522.SAMN06295960_1755"/>
<evidence type="ECO:0000256" key="1">
    <source>
        <dbReference type="ARBA" id="ARBA00001947"/>
    </source>
</evidence>
<comment type="cofactor">
    <cofactor evidence="1">
        <name>Zn(2+)</name>
        <dbReference type="ChEBI" id="CHEBI:29105"/>
    </cofactor>
</comment>
<dbReference type="EMBL" id="FXAZ01000001">
    <property type="protein sequence ID" value="SMG29292.1"/>
    <property type="molecule type" value="Genomic_DNA"/>
</dbReference>
<evidence type="ECO:0000313" key="7">
    <source>
        <dbReference type="Proteomes" id="UP000193834"/>
    </source>
</evidence>
<dbReference type="PANTHER" id="PTHR37326">
    <property type="entry name" value="BLL3975 PROTEIN"/>
    <property type="match status" value="1"/>
</dbReference>
<keyword evidence="7" id="KW-1185">Reference proteome</keyword>
<dbReference type="GO" id="GO:0046872">
    <property type="term" value="F:metal ion binding"/>
    <property type="evidence" value="ECO:0007669"/>
    <property type="project" value="UniProtKB-KW"/>
</dbReference>
<sequence length="228" mass="25775">MRITKHSLAGNTPYSTPYYVVESKRPGPVVMITAGVHGNEVGSILAAKKLIEQLQNHEVSIRSGTLVLVPVVNQQAYRKRIRGKPDLNRTFPTKAGGTAAHPLSQALLRLAKRYKPSWVFDLHEANGYSNVNKRVLGQSLLTHKQSQAMRAVQQVKRHLNRSIEGRTRKFTIIKRHKQGSFRTAAAKLLRCRAVTVETSWEMPLTTRIQYQRRIVACFMRKAGIQITE</sequence>
<evidence type="ECO:0000256" key="2">
    <source>
        <dbReference type="ARBA" id="ARBA00022723"/>
    </source>
</evidence>
<organism evidence="6 7">
    <name type="scientific">Paenibacillus aquistagni</name>
    <dbReference type="NCBI Taxonomy" id="1852522"/>
    <lineage>
        <taxon>Bacteria</taxon>
        <taxon>Bacillati</taxon>
        <taxon>Bacillota</taxon>
        <taxon>Bacilli</taxon>
        <taxon>Bacillales</taxon>
        <taxon>Paenibacillaceae</taxon>
        <taxon>Paenibacillus</taxon>
    </lineage>
</organism>
<dbReference type="Gene3D" id="3.40.630.10">
    <property type="entry name" value="Zn peptidases"/>
    <property type="match status" value="1"/>
</dbReference>
<keyword evidence="3" id="KW-0378">Hydrolase</keyword>
<evidence type="ECO:0000256" key="3">
    <source>
        <dbReference type="ARBA" id="ARBA00022801"/>
    </source>
</evidence>
<keyword evidence="4" id="KW-0862">Zinc</keyword>
<dbReference type="GO" id="GO:0016788">
    <property type="term" value="F:hydrolase activity, acting on ester bonds"/>
    <property type="evidence" value="ECO:0007669"/>
    <property type="project" value="InterPro"/>
</dbReference>
<dbReference type="Proteomes" id="UP000193834">
    <property type="component" value="Unassembled WGS sequence"/>
</dbReference>
<name>A0A1X7JM68_9BACL</name>
<protein>
    <recommendedName>
        <fullName evidence="5">Succinylglutamate desuccinylase/Aspartoacylase catalytic domain-containing protein</fullName>
    </recommendedName>
</protein>